<name>A0A975Q274_9SPHN</name>
<gene>
    <name evidence="2" type="ORF">KFK14_01405</name>
</gene>
<feature type="chain" id="PRO_5038043883" evidence="1">
    <location>
        <begin position="26"/>
        <end position="121"/>
    </location>
</feature>
<dbReference type="RefSeq" id="WP_070157695.1">
    <property type="nucleotide sequence ID" value="NZ_CP073910.1"/>
</dbReference>
<dbReference type="PROSITE" id="PS51257">
    <property type="entry name" value="PROKAR_LIPOPROTEIN"/>
    <property type="match status" value="1"/>
</dbReference>
<dbReference type="Proteomes" id="UP000681425">
    <property type="component" value="Chromosome"/>
</dbReference>
<protein>
    <submittedName>
        <fullName evidence="2">Uncharacterized protein</fullName>
    </submittedName>
</protein>
<keyword evidence="1" id="KW-0732">Signal</keyword>
<evidence type="ECO:0000256" key="1">
    <source>
        <dbReference type="SAM" id="SignalP"/>
    </source>
</evidence>
<accession>A0A975Q274</accession>
<reference evidence="2" key="1">
    <citation type="submission" date="2021-04" db="EMBL/GenBank/DDBJ databases">
        <title>Isolation of p-tert-butylphenol degrading bacteria Sphingobium phenoxybenzoativorans Tas13 from active sludge.</title>
        <authorList>
            <person name="Li Y."/>
        </authorList>
    </citation>
    <scope>NUCLEOTIDE SEQUENCE</scope>
    <source>
        <strain evidence="2">Tas13</strain>
    </source>
</reference>
<dbReference type="AlphaFoldDB" id="A0A975Q274"/>
<evidence type="ECO:0000313" key="2">
    <source>
        <dbReference type="EMBL" id="QUT06177.1"/>
    </source>
</evidence>
<dbReference type="OrthoDB" id="8482143at2"/>
<proteinExistence type="predicted"/>
<sequence length="121" mass="12742">MRGGSKVAAALLPLAMAACSAVPQAAPVAAPPPPPASAYGRPVEVMGADAKKLIAMFGQPRLDIREKTVRKLQFANSRCVLDAYLYMTDKGKTPVVTYVDTRLPDGRDTAQQPCAMALAGK</sequence>
<feature type="signal peptide" evidence="1">
    <location>
        <begin position="1"/>
        <end position="25"/>
    </location>
</feature>
<organism evidence="2 3">
    <name type="scientific">Sphingobium phenoxybenzoativorans</name>
    <dbReference type="NCBI Taxonomy" id="1592790"/>
    <lineage>
        <taxon>Bacteria</taxon>
        <taxon>Pseudomonadati</taxon>
        <taxon>Pseudomonadota</taxon>
        <taxon>Alphaproteobacteria</taxon>
        <taxon>Sphingomonadales</taxon>
        <taxon>Sphingomonadaceae</taxon>
        <taxon>Sphingobium</taxon>
    </lineage>
</organism>
<keyword evidence="3" id="KW-1185">Reference proteome</keyword>
<dbReference type="EMBL" id="CP073910">
    <property type="protein sequence ID" value="QUT06177.1"/>
    <property type="molecule type" value="Genomic_DNA"/>
</dbReference>
<evidence type="ECO:0000313" key="3">
    <source>
        <dbReference type="Proteomes" id="UP000681425"/>
    </source>
</evidence>
<dbReference type="KEGG" id="spph:KFK14_01405"/>